<evidence type="ECO:0000256" key="7">
    <source>
        <dbReference type="ARBA" id="ARBA00023136"/>
    </source>
</evidence>
<evidence type="ECO:0000313" key="12">
    <source>
        <dbReference type="Proteomes" id="UP000005938"/>
    </source>
</evidence>
<name>I0W731_9FLAO</name>
<keyword evidence="12" id="KW-1185">Reference proteome</keyword>
<reference evidence="11 12" key="1">
    <citation type="journal article" date="2012" name="J. Bacteriol.">
        <title>Genome Sequence of the Halotolerant Bacterium Imtechella halotolerans K1T.</title>
        <authorList>
            <person name="Kumar S."/>
            <person name="Vikram S."/>
            <person name="Subramanian S."/>
            <person name="Raghava G.P."/>
            <person name="Pinnaka A.K."/>
        </authorList>
    </citation>
    <scope>NUCLEOTIDE SEQUENCE [LARGE SCALE GENOMIC DNA]</scope>
    <source>
        <strain evidence="11 12">K1</strain>
    </source>
</reference>
<evidence type="ECO:0000256" key="8">
    <source>
        <dbReference type="ARBA" id="ARBA00038435"/>
    </source>
</evidence>
<dbReference type="GO" id="GO:0015297">
    <property type="term" value="F:antiporter activity"/>
    <property type="evidence" value="ECO:0007669"/>
    <property type="project" value="UniProtKB-KW"/>
</dbReference>
<feature type="transmembrane region" description="Helical" evidence="9">
    <location>
        <begin position="280"/>
        <end position="304"/>
    </location>
</feature>
<dbReference type="AlphaFoldDB" id="I0W731"/>
<proteinExistence type="inferred from homology"/>
<keyword evidence="5 9" id="KW-0812">Transmembrane</keyword>
<evidence type="ECO:0000256" key="6">
    <source>
        <dbReference type="ARBA" id="ARBA00022989"/>
    </source>
</evidence>
<sequence length="438" mass="46449">MQDNHTIKPNGWALIPLLIFVSVFLGTGVLLNDFYALPAPIAVLVGLFAAFIALKGGTQQKIATFLQGCGESRIMTMCIIFLLAGAFATVTKTMGGVDAVVQLGMQFISVKYLPIGIFIITAFLSLATGTSVGAIVAMGPIVVGLADQSGVSLALLCGMLLSGAMFGDNLSIISDTTIAATQSFGVKMGEKFKVNTLIALPAFLITIILLLFFLPDAQMATQVSPETPVSVIKIIPYLLVVGLAVSGINVFYTLFTGIIAAGVIGLAYGDFGLLTFAQEIYQGFTGMINIFLLAMLTGGLAAMVRKAGGIAFVMQMVSQQIRSIKSAQTGMGFLTGLTNTAIANNTVSIIITGTIAKNINDSYQLDPRKSATILDNFVCVVQGILPYGAQMLLILNFSQGNTDYISVLEHAWYLFALLGMTLISIYTPLWDKLIAKIK</sequence>
<dbReference type="InterPro" id="IPR018461">
    <property type="entry name" value="Na/H_Antiport_NhaC-like_C"/>
</dbReference>
<feature type="transmembrane region" description="Helical" evidence="9">
    <location>
        <begin position="194"/>
        <end position="214"/>
    </location>
</feature>
<dbReference type="Pfam" id="PF03553">
    <property type="entry name" value="Na_H_antiporter"/>
    <property type="match status" value="2"/>
</dbReference>
<dbReference type="RefSeq" id="WP_008240951.1">
    <property type="nucleotide sequence ID" value="NZ_AJJU01000037.1"/>
</dbReference>
<comment type="subcellular location">
    <subcellularLocation>
        <location evidence="1">Cell membrane</location>
        <topology evidence="1">Multi-pass membrane protein</topology>
    </subcellularLocation>
</comment>
<evidence type="ECO:0000256" key="1">
    <source>
        <dbReference type="ARBA" id="ARBA00004651"/>
    </source>
</evidence>
<evidence type="ECO:0000256" key="9">
    <source>
        <dbReference type="SAM" id="Phobius"/>
    </source>
</evidence>
<dbReference type="PANTHER" id="PTHR33451">
    <property type="entry name" value="MALATE-2H(+)/NA(+)-LACTATE ANTIPORTER"/>
    <property type="match status" value="1"/>
</dbReference>
<evidence type="ECO:0000256" key="4">
    <source>
        <dbReference type="ARBA" id="ARBA00022475"/>
    </source>
</evidence>
<keyword evidence="4" id="KW-1003">Cell membrane</keyword>
<feature type="transmembrane region" description="Helical" evidence="9">
    <location>
        <begin position="377"/>
        <end position="398"/>
    </location>
</feature>
<feature type="domain" description="Na+/H+ antiporter NhaC-like C-terminal" evidence="10">
    <location>
        <begin position="46"/>
        <end position="212"/>
    </location>
</feature>
<keyword evidence="7 9" id="KW-0472">Membrane</keyword>
<feature type="transmembrane region" description="Helical" evidence="9">
    <location>
        <begin position="115"/>
        <end position="146"/>
    </location>
</feature>
<evidence type="ECO:0000259" key="10">
    <source>
        <dbReference type="Pfam" id="PF03553"/>
    </source>
</evidence>
<feature type="transmembrane region" description="Helical" evidence="9">
    <location>
        <begin position="235"/>
        <end position="268"/>
    </location>
</feature>
<protein>
    <submittedName>
        <fullName evidence="11">Na+/H+ antiporter NhaC-like protein</fullName>
    </submittedName>
</protein>
<dbReference type="PATRIC" id="fig|946077.3.peg.2390"/>
<dbReference type="Proteomes" id="UP000005938">
    <property type="component" value="Unassembled WGS sequence"/>
</dbReference>
<dbReference type="EMBL" id="AJJU01000037">
    <property type="protein sequence ID" value="EID72197.1"/>
    <property type="molecule type" value="Genomic_DNA"/>
</dbReference>
<comment type="similarity">
    <text evidence="8">Belongs to the NhaC Na(+)/H(+) (TC 2.A.35) antiporter family.</text>
</comment>
<dbReference type="STRING" id="946077.W5A_11856"/>
<comment type="caution">
    <text evidence="11">The sequence shown here is derived from an EMBL/GenBank/DDBJ whole genome shotgun (WGS) entry which is preliminary data.</text>
</comment>
<feature type="transmembrane region" description="Helical" evidence="9">
    <location>
        <begin position="74"/>
        <end position="95"/>
    </location>
</feature>
<feature type="transmembrane region" description="Helical" evidence="9">
    <location>
        <begin position="37"/>
        <end position="54"/>
    </location>
</feature>
<dbReference type="PANTHER" id="PTHR33451:SF4">
    <property type="entry name" value="NA+_H+ ANTIPORTER"/>
    <property type="match status" value="1"/>
</dbReference>
<accession>I0W731</accession>
<evidence type="ECO:0000256" key="2">
    <source>
        <dbReference type="ARBA" id="ARBA00022448"/>
    </source>
</evidence>
<feature type="transmembrane region" description="Helical" evidence="9">
    <location>
        <begin position="12"/>
        <end position="31"/>
    </location>
</feature>
<gene>
    <name evidence="11" type="ORF">W5A_11856</name>
</gene>
<dbReference type="InterPro" id="IPR052180">
    <property type="entry name" value="NhaC_Na-H+_Antiporter"/>
</dbReference>
<evidence type="ECO:0000256" key="3">
    <source>
        <dbReference type="ARBA" id="ARBA00022449"/>
    </source>
</evidence>
<evidence type="ECO:0000256" key="5">
    <source>
        <dbReference type="ARBA" id="ARBA00022692"/>
    </source>
</evidence>
<feature type="transmembrane region" description="Helical" evidence="9">
    <location>
        <begin position="153"/>
        <end position="174"/>
    </location>
</feature>
<keyword evidence="6 9" id="KW-1133">Transmembrane helix</keyword>
<feature type="transmembrane region" description="Helical" evidence="9">
    <location>
        <begin position="410"/>
        <end position="429"/>
    </location>
</feature>
<dbReference type="eggNOG" id="COG1757">
    <property type="taxonomic scope" value="Bacteria"/>
</dbReference>
<dbReference type="GO" id="GO:0005886">
    <property type="term" value="C:plasma membrane"/>
    <property type="evidence" value="ECO:0007669"/>
    <property type="project" value="UniProtKB-SubCell"/>
</dbReference>
<feature type="domain" description="Na+/H+ antiporter NhaC-like C-terminal" evidence="10">
    <location>
        <begin position="227"/>
        <end position="426"/>
    </location>
</feature>
<evidence type="ECO:0000313" key="11">
    <source>
        <dbReference type="EMBL" id="EID72197.1"/>
    </source>
</evidence>
<keyword evidence="2" id="KW-0813">Transport</keyword>
<organism evidence="11 12">
    <name type="scientific">Imtechella halotolerans K1</name>
    <dbReference type="NCBI Taxonomy" id="946077"/>
    <lineage>
        <taxon>Bacteria</taxon>
        <taxon>Pseudomonadati</taxon>
        <taxon>Bacteroidota</taxon>
        <taxon>Flavobacteriia</taxon>
        <taxon>Flavobacteriales</taxon>
        <taxon>Flavobacteriaceae</taxon>
        <taxon>Imtechella</taxon>
    </lineage>
</organism>
<dbReference type="OrthoDB" id="9790605at2"/>
<keyword evidence="3" id="KW-0050">Antiport</keyword>